<dbReference type="GO" id="GO:0008168">
    <property type="term" value="F:methyltransferase activity"/>
    <property type="evidence" value="ECO:0007669"/>
    <property type="project" value="TreeGrafter"/>
</dbReference>
<dbReference type="STRING" id="675120.N1PFC0"/>
<evidence type="ECO:0000313" key="3">
    <source>
        <dbReference type="Proteomes" id="UP000016933"/>
    </source>
</evidence>
<proteinExistence type="predicted"/>
<gene>
    <name evidence="2" type="ORF">DOTSEDRAFT_74565</name>
</gene>
<dbReference type="CDD" id="cd02440">
    <property type="entry name" value="AdoMet_MTases"/>
    <property type="match status" value="1"/>
</dbReference>
<evidence type="ECO:0000256" key="1">
    <source>
        <dbReference type="SAM" id="MobiDB-lite"/>
    </source>
</evidence>
<dbReference type="Proteomes" id="UP000016933">
    <property type="component" value="Unassembled WGS sequence"/>
</dbReference>
<dbReference type="SUPFAM" id="SSF53335">
    <property type="entry name" value="S-adenosyl-L-methionine-dependent methyltransferases"/>
    <property type="match status" value="1"/>
</dbReference>
<dbReference type="InterPro" id="IPR029063">
    <property type="entry name" value="SAM-dependent_MTases_sf"/>
</dbReference>
<dbReference type="Gene3D" id="3.40.50.150">
    <property type="entry name" value="Vaccinia Virus protein VP39"/>
    <property type="match status" value="1"/>
</dbReference>
<dbReference type="Pfam" id="PF13489">
    <property type="entry name" value="Methyltransf_23"/>
    <property type="match status" value="1"/>
</dbReference>
<feature type="region of interest" description="Disordered" evidence="1">
    <location>
        <begin position="1"/>
        <end position="37"/>
    </location>
</feature>
<accession>N1PFC0</accession>
<evidence type="ECO:0008006" key="4">
    <source>
        <dbReference type="Google" id="ProtNLM"/>
    </source>
</evidence>
<keyword evidence="3" id="KW-1185">Reference proteome</keyword>
<dbReference type="PANTHER" id="PTHR43591:SF10">
    <property type="entry name" value="ABC TRANSMEMBRANE TYPE-1 DOMAIN-CONTAINING PROTEIN-RELATED"/>
    <property type="match status" value="1"/>
</dbReference>
<dbReference type="AlphaFoldDB" id="N1PFC0"/>
<organism evidence="2 3">
    <name type="scientific">Dothistroma septosporum (strain NZE10 / CBS 128990)</name>
    <name type="common">Red band needle blight fungus</name>
    <name type="synonym">Mycosphaerella pini</name>
    <dbReference type="NCBI Taxonomy" id="675120"/>
    <lineage>
        <taxon>Eukaryota</taxon>
        <taxon>Fungi</taxon>
        <taxon>Dikarya</taxon>
        <taxon>Ascomycota</taxon>
        <taxon>Pezizomycotina</taxon>
        <taxon>Dothideomycetes</taxon>
        <taxon>Dothideomycetidae</taxon>
        <taxon>Mycosphaerellales</taxon>
        <taxon>Mycosphaerellaceae</taxon>
        <taxon>Dothistroma</taxon>
    </lineage>
</organism>
<reference evidence="2 3" key="2">
    <citation type="journal article" date="2012" name="PLoS Pathog.">
        <title>Diverse lifestyles and strategies of plant pathogenesis encoded in the genomes of eighteen Dothideomycetes fungi.</title>
        <authorList>
            <person name="Ohm R.A."/>
            <person name="Feau N."/>
            <person name="Henrissat B."/>
            <person name="Schoch C.L."/>
            <person name="Horwitz B.A."/>
            <person name="Barry K.W."/>
            <person name="Condon B.J."/>
            <person name="Copeland A.C."/>
            <person name="Dhillon B."/>
            <person name="Glaser F."/>
            <person name="Hesse C.N."/>
            <person name="Kosti I."/>
            <person name="LaButti K."/>
            <person name="Lindquist E.A."/>
            <person name="Lucas S."/>
            <person name="Salamov A.A."/>
            <person name="Bradshaw R.E."/>
            <person name="Ciuffetti L."/>
            <person name="Hamelin R.C."/>
            <person name="Kema G.H.J."/>
            <person name="Lawrence C."/>
            <person name="Scott J.A."/>
            <person name="Spatafora J.W."/>
            <person name="Turgeon B.G."/>
            <person name="de Wit P.J.G.M."/>
            <person name="Zhong S."/>
            <person name="Goodwin S.B."/>
            <person name="Grigoriev I.V."/>
        </authorList>
    </citation>
    <scope>NUCLEOTIDE SEQUENCE [LARGE SCALE GENOMIC DNA]</scope>
    <source>
        <strain evidence="3">NZE10 / CBS 128990</strain>
    </source>
</reference>
<reference evidence="3" key="1">
    <citation type="journal article" date="2012" name="PLoS Genet.">
        <title>The genomes of the fungal plant pathogens Cladosporium fulvum and Dothistroma septosporum reveal adaptation to different hosts and lifestyles but also signatures of common ancestry.</title>
        <authorList>
            <person name="de Wit P.J.G.M."/>
            <person name="van der Burgt A."/>
            <person name="Oekmen B."/>
            <person name="Stergiopoulos I."/>
            <person name="Abd-Elsalam K.A."/>
            <person name="Aerts A.L."/>
            <person name="Bahkali A.H."/>
            <person name="Beenen H.G."/>
            <person name="Chettri P."/>
            <person name="Cox M.P."/>
            <person name="Datema E."/>
            <person name="de Vries R.P."/>
            <person name="Dhillon B."/>
            <person name="Ganley A.R."/>
            <person name="Griffiths S.A."/>
            <person name="Guo Y."/>
            <person name="Hamelin R.C."/>
            <person name="Henrissat B."/>
            <person name="Kabir M.S."/>
            <person name="Jashni M.K."/>
            <person name="Kema G."/>
            <person name="Klaubauf S."/>
            <person name="Lapidus A."/>
            <person name="Levasseur A."/>
            <person name="Lindquist E."/>
            <person name="Mehrabi R."/>
            <person name="Ohm R.A."/>
            <person name="Owen T.J."/>
            <person name="Salamov A."/>
            <person name="Schwelm A."/>
            <person name="Schijlen E."/>
            <person name="Sun H."/>
            <person name="van den Burg H.A."/>
            <person name="van Ham R.C.H.J."/>
            <person name="Zhang S."/>
            <person name="Goodwin S.B."/>
            <person name="Grigoriev I.V."/>
            <person name="Collemare J."/>
            <person name="Bradshaw R.E."/>
        </authorList>
    </citation>
    <scope>NUCLEOTIDE SEQUENCE [LARGE SCALE GENOMIC DNA]</scope>
    <source>
        <strain evidence="3">NZE10 / CBS 128990</strain>
    </source>
</reference>
<dbReference type="HOGENOM" id="CLU_010595_0_5_1"/>
<evidence type="ECO:0000313" key="2">
    <source>
        <dbReference type="EMBL" id="EME41072.1"/>
    </source>
</evidence>
<dbReference type="eggNOG" id="ENOG502QSKG">
    <property type="taxonomic scope" value="Eukaryota"/>
</dbReference>
<sequence>MAELEQNAGEEAEHVISPPPHQVDDDLDSALGDDVRSDNTSLASTIFEHRRENGRTYHRYRGSENDYWGPNDEQQNDQLDIGHHMLTVLLDNHLYLAPIDSAKCRRALDLGCGTGIWAMDFADLQPDCEVTGIDLSPIQPSMVPPNCQFVIDDLTDEWTYPRNYFDFIHMRCLMGSISDWPGLYRHIYNHLAPGGWIQHLDMNIQFTSDDGTVGEGHIMDEWSKVFIDCGERIGKTFSIADKAENWIREAGFEDVNVRWYKVPVGQWPKDPQMKEVGICNFHYCYEGAEGWALYLLTKVLGWKVEEAQIFVAKFRTALKNRRNHGYYRICVVWARKPLVAKTT</sequence>
<name>N1PFC0_DOTSN</name>
<dbReference type="OrthoDB" id="3621619at2759"/>
<dbReference type="PANTHER" id="PTHR43591">
    <property type="entry name" value="METHYLTRANSFERASE"/>
    <property type="match status" value="1"/>
</dbReference>
<protein>
    <recommendedName>
        <fullName evidence="4">S-adenosyl-L-methionine-dependent methyltransferase</fullName>
    </recommendedName>
</protein>
<dbReference type="EMBL" id="KB446543">
    <property type="protein sequence ID" value="EME41072.1"/>
    <property type="molecule type" value="Genomic_DNA"/>
</dbReference>
<dbReference type="OMA" id="WNLLHIT"/>